<dbReference type="AlphaFoldDB" id="A9UTQ0"/>
<evidence type="ECO:0000256" key="1">
    <source>
        <dbReference type="SAM" id="Phobius"/>
    </source>
</evidence>
<feature type="domain" description="Stress-response A/B barrel" evidence="2">
    <location>
        <begin position="4"/>
        <end position="107"/>
    </location>
</feature>
<dbReference type="SUPFAM" id="SSF54909">
    <property type="entry name" value="Dimeric alpha+beta barrel"/>
    <property type="match status" value="1"/>
</dbReference>
<dbReference type="OMA" id="RSGHYTH"/>
<dbReference type="InterPro" id="IPR011008">
    <property type="entry name" value="Dimeric_a/b-barrel"/>
</dbReference>
<evidence type="ECO:0000313" key="3">
    <source>
        <dbReference type="EMBL" id="EDQ91529.1"/>
    </source>
</evidence>
<dbReference type="Proteomes" id="UP000001357">
    <property type="component" value="Unassembled WGS sequence"/>
</dbReference>
<sequence length="142" mass="15427">MPDIQHVVVIAIRSDVPDAQRETALKALRALRTQLPHVIKSLRVEPIASNLYPGFDDRSGHYTHMLVSTFANAQDLSTYNSSPEHLNALALVRPILAKEDPIVAADIVASHNFDKPWWPTLAGVFGGIVVGSIITAALIKTA</sequence>
<name>A9UTQ0_MONBE</name>
<gene>
    <name evidence="3" type="ORF">MONBRDRAFT_31516</name>
</gene>
<dbReference type="KEGG" id="mbr:MONBRDRAFT_31516"/>
<organism evidence="3 4">
    <name type="scientific">Monosiga brevicollis</name>
    <name type="common">Choanoflagellate</name>
    <dbReference type="NCBI Taxonomy" id="81824"/>
    <lineage>
        <taxon>Eukaryota</taxon>
        <taxon>Choanoflagellata</taxon>
        <taxon>Craspedida</taxon>
        <taxon>Salpingoecidae</taxon>
        <taxon>Monosiga</taxon>
    </lineage>
</organism>
<dbReference type="InterPro" id="IPR013097">
    <property type="entry name" value="Dabb"/>
</dbReference>
<dbReference type="PANTHER" id="PTHR37832:SF1">
    <property type="entry name" value="STRESS-RESPONSE A_B BARREL DOMAIN-CONTAINING PROTEIN"/>
    <property type="match status" value="1"/>
</dbReference>
<keyword evidence="4" id="KW-1185">Reference proteome</keyword>
<accession>A9UTQ0</accession>
<keyword evidence="1" id="KW-1133">Transmembrane helix</keyword>
<evidence type="ECO:0000259" key="2">
    <source>
        <dbReference type="PROSITE" id="PS51502"/>
    </source>
</evidence>
<dbReference type="GeneID" id="5888980"/>
<dbReference type="PANTHER" id="PTHR37832">
    <property type="entry name" value="BLL2683 PROTEIN"/>
    <property type="match status" value="1"/>
</dbReference>
<feature type="transmembrane region" description="Helical" evidence="1">
    <location>
        <begin position="117"/>
        <end position="139"/>
    </location>
</feature>
<dbReference type="PROSITE" id="PS51502">
    <property type="entry name" value="S_R_A_B_BARREL"/>
    <property type="match status" value="1"/>
</dbReference>
<reference evidence="3 4" key="1">
    <citation type="journal article" date="2008" name="Nature">
        <title>The genome of the choanoflagellate Monosiga brevicollis and the origin of metazoans.</title>
        <authorList>
            <consortium name="JGI Sequencing"/>
            <person name="King N."/>
            <person name="Westbrook M.J."/>
            <person name="Young S.L."/>
            <person name="Kuo A."/>
            <person name="Abedin M."/>
            <person name="Chapman J."/>
            <person name="Fairclough S."/>
            <person name="Hellsten U."/>
            <person name="Isogai Y."/>
            <person name="Letunic I."/>
            <person name="Marr M."/>
            <person name="Pincus D."/>
            <person name="Putnam N."/>
            <person name="Rokas A."/>
            <person name="Wright K.J."/>
            <person name="Zuzow R."/>
            <person name="Dirks W."/>
            <person name="Good M."/>
            <person name="Goodstein D."/>
            <person name="Lemons D."/>
            <person name="Li W."/>
            <person name="Lyons J.B."/>
            <person name="Morris A."/>
            <person name="Nichols S."/>
            <person name="Richter D.J."/>
            <person name="Salamov A."/>
            <person name="Bork P."/>
            <person name="Lim W.A."/>
            <person name="Manning G."/>
            <person name="Miller W.T."/>
            <person name="McGinnis W."/>
            <person name="Shapiro H."/>
            <person name="Tjian R."/>
            <person name="Grigoriev I.V."/>
            <person name="Rokhsar D."/>
        </authorList>
    </citation>
    <scope>NUCLEOTIDE SEQUENCE [LARGE SCALE GENOMIC DNA]</scope>
    <source>
        <strain evidence="4">MX1 / ATCC 50154</strain>
    </source>
</reference>
<keyword evidence="1" id="KW-0812">Transmembrane</keyword>
<dbReference type="InParanoid" id="A9UTQ0"/>
<evidence type="ECO:0000313" key="4">
    <source>
        <dbReference type="Proteomes" id="UP000001357"/>
    </source>
</evidence>
<keyword evidence="1" id="KW-0472">Membrane</keyword>
<proteinExistence type="predicted"/>
<dbReference type="Pfam" id="PF07876">
    <property type="entry name" value="Dabb"/>
    <property type="match status" value="1"/>
</dbReference>
<protein>
    <recommendedName>
        <fullName evidence="2">Stress-response A/B barrel domain-containing protein</fullName>
    </recommendedName>
</protein>
<dbReference type="RefSeq" id="XP_001743951.1">
    <property type="nucleotide sequence ID" value="XM_001743899.1"/>
</dbReference>
<dbReference type="Gene3D" id="3.30.70.100">
    <property type="match status" value="1"/>
</dbReference>
<dbReference type="EMBL" id="CH991545">
    <property type="protein sequence ID" value="EDQ91529.1"/>
    <property type="molecule type" value="Genomic_DNA"/>
</dbReference>
<dbReference type="SMART" id="SM00886">
    <property type="entry name" value="Dabb"/>
    <property type="match status" value="1"/>
</dbReference>